<dbReference type="EMBL" id="MT142402">
    <property type="protein sequence ID" value="QJA80001.1"/>
    <property type="molecule type" value="Genomic_DNA"/>
</dbReference>
<evidence type="ECO:0000313" key="1">
    <source>
        <dbReference type="EMBL" id="QJA80001.1"/>
    </source>
</evidence>
<organism evidence="1">
    <name type="scientific">viral metagenome</name>
    <dbReference type="NCBI Taxonomy" id="1070528"/>
    <lineage>
        <taxon>unclassified sequences</taxon>
        <taxon>metagenomes</taxon>
        <taxon>organismal metagenomes</taxon>
    </lineage>
</organism>
<proteinExistence type="predicted"/>
<dbReference type="AlphaFoldDB" id="A0A6M3KEH2"/>
<accession>A0A6M3KEH2</accession>
<gene>
    <name evidence="1" type="ORF">MM415A00796_0005</name>
</gene>
<protein>
    <submittedName>
        <fullName evidence="1">Uncharacterized protein</fullName>
    </submittedName>
</protein>
<name>A0A6M3KEH2_9ZZZZ</name>
<sequence>MSIKVKLGDLVNAVESKSLAALANMAGLSAKSAYDVAKLVKKVSVEHEAFVAGRDMLIKNLGEDDEEGRKAIKPGTPAMETFVKEIGALAEKEVELKLSKVVLPEPKGDEPCGLTAANLLILDVFIEIPGVTDAAEEAKDGDAKKPEEGAQP</sequence>
<reference evidence="1" key="1">
    <citation type="submission" date="2020-03" db="EMBL/GenBank/DDBJ databases">
        <title>The deep terrestrial virosphere.</title>
        <authorList>
            <person name="Holmfeldt K."/>
            <person name="Nilsson E."/>
            <person name="Simone D."/>
            <person name="Lopez-Fernandez M."/>
            <person name="Wu X."/>
            <person name="de Brujin I."/>
            <person name="Lundin D."/>
            <person name="Andersson A."/>
            <person name="Bertilsson S."/>
            <person name="Dopson M."/>
        </authorList>
    </citation>
    <scope>NUCLEOTIDE SEQUENCE</scope>
    <source>
        <strain evidence="1">MM415A00796</strain>
    </source>
</reference>